<dbReference type="PROSITE" id="PS50931">
    <property type="entry name" value="HTH_LYSR"/>
    <property type="match status" value="1"/>
</dbReference>
<dbReference type="InterPro" id="IPR000847">
    <property type="entry name" value="LysR_HTH_N"/>
</dbReference>
<evidence type="ECO:0000256" key="1">
    <source>
        <dbReference type="ARBA" id="ARBA00009437"/>
    </source>
</evidence>
<reference evidence="6 7" key="1">
    <citation type="journal article" date="2019" name="Anaerobe">
        <title>Detection of Robinsoniella peoriensis in multiple bone samples of a trauma patient.</title>
        <authorList>
            <person name="Schrottner P."/>
            <person name="Hartwich K."/>
            <person name="Bunk B."/>
            <person name="Schober I."/>
            <person name="Helbig S."/>
            <person name="Rudolph W.W."/>
            <person name="Gunzer F."/>
        </authorList>
    </citation>
    <scope>NUCLEOTIDE SEQUENCE [LARGE SCALE GENOMIC DNA]</scope>
    <source>
        <strain evidence="6 7">DSM 106044</strain>
    </source>
</reference>
<gene>
    <name evidence="6" type="primary">cynR_4</name>
    <name evidence="6" type="ORF">DSM106044_05353</name>
</gene>
<keyword evidence="4" id="KW-0804">Transcription</keyword>
<dbReference type="SUPFAM" id="SSF46785">
    <property type="entry name" value="Winged helix' DNA-binding domain"/>
    <property type="match status" value="1"/>
</dbReference>
<dbReference type="PANTHER" id="PTHR30419">
    <property type="entry name" value="HTH-TYPE TRANSCRIPTIONAL REGULATOR YBHD"/>
    <property type="match status" value="1"/>
</dbReference>
<dbReference type="PRINTS" id="PR00039">
    <property type="entry name" value="HTHLYSR"/>
</dbReference>
<dbReference type="FunFam" id="1.10.10.10:FF:000001">
    <property type="entry name" value="LysR family transcriptional regulator"/>
    <property type="match status" value="1"/>
</dbReference>
<dbReference type="GO" id="GO:0005829">
    <property type="term" value="C:cytosol"/>
    <property type="evidence" value="ECO:0007669"/>
    <property type="project" value="TreeGrafter"/>
</dbReference>
<keyword evidence="7" id="KW-1185">Reference proteome</keyword>
<sequence length="304" mass="34972">MNIKEFDYILCIAKHQNITKAAQELYISQPTLSKYLQKLEHQLGCKLFGRVDNRYIPTHAGKRYLAYAKKMMALNQDWEKELKDITQCNEGELNIAFPLMRSSCMIPTILPAFYQKYPHIRINCLEETYAIQEKLLLDDQIDFAIFNESTPHPRLTYEPLGEEEIVLVVSPRHPFASMGIPGPDSPYPYIDLTLFASDNFILHFPEQTTGRIALDLFRKHKINPTVSLHTRNTQAAVLLVLQDLGVCFAPESYIKNMHFQTPPVCFSVGKPRICTTLSIACRKGSYMPLYALDFIKMVKKMMSR</sequence>
<dbReference type="EMBL" id="QGQD01000107">
    <property type="protein sequence ID" value="TLC97985.1"/>
    <property type="molecule type" value="Genomic_DNA"/>
</dbReference>
<dbReference type="AlphaFoldDB" id="A0A4U8Q896"/>
<dbReference type="GO" id="GO:0003700">
    <property type="term" value="F:DNA-binding transcription factor activity"/>
    <property type="evidence" value="ECO:0007669"/>
    <property type="project" value="InterPro"/>
</dbReference>
<keyword evidence="3" id="KW-0238">DNA-binding</keyword>
<dbReference type="InterPro" id="IPR050950">
    <property type="entry name" value="HTH-type_LysR_regulators"/>
</dbReference>
<dbReference type="STRING" id="180332.GCA_000797495_01724"/>
<name>A0A4U8Q896_9FIRM</name>
<dbReference type="InterPro" id="IPR005119">
    <property type="entry name" value="LysR_subst-bd"/>
</dbReference>
<accession>A0A4U8Q896</accession>
<evidence type="ECO:0000259" key="5">
    <source>
        <dbReference type="PROSITE" id="PS50931"/>
    </source>
</evidence>
<evidence type="ECO:0000256" key="2">
    <source>
        <dbReference type="ARBA" id="ARBA00023015"/>
    </source>
</evidence>
<dbReference type="SUPFAM" id="SSF53850">
    <property type="entry name" value="Periplasmic binding protein-like II"/>
    <property type="match status" value="1"/>
</dbReference>
<dbReference type="GO" id="GO:0003677">
    <property type="term" value="F:DNA binding"/>
    <property type="evidence" value="ECO:0007669"/>
    <property type="project" value="UniProtKB-KW"/>
</dbReference>
<feature type="domain" description="HTH lysR-type" evidence="5">
    <location>
        <begin position="1"/>
        <end position="58"/>
    </location>
</feature>
<dbReference type="RefSeq" id="WP_070041967.1">
    <property type="nucleotide sequence ID" value="NZ_CABMJZ010000093.1"/>
</dbReference>
<dbReference type="InterPro" id="IPR036388">
    <property type="entry name" value="WH-like_DNA-bd_sf"/>
</dbReference>
<evidence type="ECO:0000256" key="3">
    <source>
        <dbReference type="ARBA" id="ARBA00023125"/>
    </source>
</evidence>
<dbReference type="Gene3D" id="3.40.190.290">
    <property type="match status" value="1"/>
</dbReference>
<evidence type="ECO:0000313" key="6">
    <source>
        <dbReference type="EMBL" id="TLC97985.1"/>
    </source>
</evidence>
<evidence type="ECO:0000313" key="7">
    <source>
        <dbReference type="Proteomes" id="UP000306509"/>
    </source>
</evidence>
<evidence type="ECO:0000256" key="4">
    <source>
        <dbReference type="ARBA" id="ARBA00023163"/>
    </source>
</evidence>
<dbReference type="Gene3D" id="1.10.10.10">
    <property type="entry name" value="Winged helix-like DNA-binding domain superfamily/Winged helix DNA-binding domain"/>
    <property type="match status" value="1"/>
</dbReference>
<dbReference type="PANTHER" id="PTHR30419:SF28">
    <property type="entry name" value="HTH-TYPE TRANSCRIPTIONAL REGULATOR BSDA"/>
    <property type="match status" value="1"/>
</dbReference>
<protein>
    <submittedName>
        <fullName evidence="6">Cyn operon transcriptional activator</fullName>
    </submittedName>
</protein>
<proteinExistence type="inferred from homology"/>
<dbReference type="CDD" id="cd05466">
    <property type="entry name" value="PBP2_LTTR_substrate"/>
    <property type="match status" value="1"/>
</dbReference>
<dbReference type="Proteomes" id="UP000306509">
    <property type="component" value="Unassembled WGS sequence"/>
</dbReference>
<dbReference type="InterPro" id="IPR036390">
    <property type="entry name" value="WH_DNA-bd_sf"/>
</dbReference>
<dbReference type="Pfam" id="PF03466">
    <property type="entry name" value="LysR_substrate"/>
    <property type="match status" value="1"/>
</dbReference>
<organism evidence="6 7">
    <name type="scientific">Robinsoniella peoriensis</name>
    <dbReference type="NCBI Taxonomy" id="180332"/>
    <lineage>
        <taxon>Bacteria</taxon>
        <taxon>Bacillati</taxon>
        <taxon>Bacillota</taxon>
        <taxon>Clostridia</taxon>
        <taxon>Lachnospirales</taxon>
        <taxon>Lachnospiraceae</taxon>
        <taxon>Robinsoniella</taxon>
    </lineage>
</organism>
<dbReference type="OrthoDB" id="1652954at2"/>
<dbReference type="Pfam" id="PF00126">
    <property type="entry name" value="HTH_1"/>
    <property type="match status" value="1"/>
</dbReference>
<comment type="similarity">
    <text evidence="1">Belongs to the LysR transcriptional regulatory family.</text>
</comment>
<comment type="caution">
    <text evidence="6">The sequence shown here is derived from an EMBL/GenBank/DDBJ whole genome shotgun (WGS) entry which is preliminary data.</text>
</comment>
<keyword evidence="2" id="KW-0805">Transcription regulation</keyword>